<reference evidence="2 3" key="1">
    <citation type="submission" date="2020-01" db="EMBL/GenBank/DDBJ databases">
        <authorList>
            <person name="Kim M.K."/>
        </authorList>
    </citation>
    <scope>NUCLEOTIDE SEQUENCE [LARGE SCALE GENOMIC DNA]</scope>
    <source>
        <strain evidence="2 3">172606-1</strain>
    </source>
</reference>
<dbReference type="PANTHER" id="PTHR36440">
    <property type="entry name" value="PUTATIVE (AFU_ORTHOLOGUE AFUA_8G07350)-RELATED"/>
    <property type="match status" value="1"/>
</dbReference>
<accession>A0A6C0GCW7</accession>
<keyword evidence="3" id="KW-1185">Reference proteome</keyword>
<dbReference type="Proteomes" id="UP000480178">
    <property type="component" value="Chromosome"/>
</dbReference>
<dbReference type="RefSeq" id="WP_162441884.1">
    <property type="nucleotide sequence ID" value="NZ_CP048222.1"/>
</dbReference>
<gene>
    <name evidence="2" type="ORF">GXP67_03560</name>
</gene>
<feature type="domain" description="Cupin type-2" evidence="1">
    <location>
        <begin position="83"/>
        <end position="143"/>
    </location>
</feature>
<dbReference type="EMBL" id="CP048222">
    <property type="protein sequence ID" value="QHT65806.1"/>
    <property type="molecule type" value="Genomic_DNA"/>
</dbReference>
<name>A0A6C0GCW7_9BACT</name>
<proteinExistence type="predicted"/>
<evidence type="ECO:0000313" key="2">
    <source>
        <dbReference type="EMBL" id="QHT65806.1"/>
    </source>
</evidence>
<dbReference type="InterPro" id="IPR014710">
    <property type="entry name" value="RmlC-like_jellyroll"/>
</dbReference>
<organism evidence="2 3">
    <name type="scientific">Rhodocytophaga rosea</name>
    <dbReference type="NCBI Taxonomy" id="2704465"/>
    <lineage>
        <taxon>Bacteria</taxon>
        <taxon>Pseudomonadati</taxon>
        <taxon>Bacteroidota</taxon>
        <taxon>Cytophagia</taxon>
        <taxon>Cytophagales</taxon>
        <taxon>Rhodocytophagaceae</taxon>
        <taxon>Rhodocytophaga</taxon>
    </lineage>
</organism>
<evidence type="ECO:0000259" key="1">
    <source>
        <dbReference type="Pfam" id="PF07883"/>
    </source>
</evidence>
<sequence length="192" mass="22009">MKRNTFLNTFLTASAFVATPFHLLAKNIRKFREDKGFKVEAGKDRAGKPILLFEGDTFTCKVSTRDTDGDMYVFESTRTKKGGPSYHYHFDQDEWWYVLKGEFLFKIGDKTFTAKAGDSVFGPRMVPHAFSKTGEGEATLLMFFQPAGKMEEMFIKISQGVAKNMSEEEQDKFRAEHGIKRVGPPIDYMKKW</sequence>
<evidence type="ECO:0000313" key="3">
    <source>
        <dbReference type="Proteomes" id="UP000480178"/>
    </source>
</evidence>
<dbReference type="AlphaFoldDB" id="A0A6C0GCW7"/>
<dbReference type="PANTHER" id="PTHR36440:SF1">
    <property type="entry name" value="PUTATIVE (AFU_ORTHOLOGUE AFUA_8G07350)-RELATED"/>
    <property type="match status" value="1"/>
</dbReference>
<dbReference type="InterPro" id="IPR013096">
    <property type="entry name" value="Cupin_2"/>
</dbReference>
<dbReference type="SUPFAM" id="SSF51182">
    <property type="entry name" value="RmlC-like cupins"/>
    <property type="match status" value="1"/>
</dbReference>
<dbReference type="InterPro" id="IPR053146">
    <property type="entry name" value="QDO-like"/>
</dbReference>
<dbReference type="InterPro" id="IPR011051">
    <property type="entry name" value="RmlC_Cupin_sf"/>
</dbReference>
<dbReference type="KEGG" id="rhoz:GXP67_03560"/>
<dbReference type="Pfam" id="PF07883">
    <property type="entry name" value="Cupin_2"/>
    <property type="match status" value="1"/>
</dbReference>
<protein>
    <submittedName>
        <fullName evidence="2">Cupin domain-containing protein</fullName>
    </submittedName>
</protein>
<dbReference type="Gene3D" id="2.60.120.10">
    <property type="entry name" value="Jelly Rolls"/>
    <property type="match status" value="1"/>
</dbReference>